<feature type="region of interest" description="Disordered" evidence="1">
    <location>
        <begin position="292"/>
        <end position="323"/>
    </location>
</feature>
<protein>
    <submittedName>
        <fullName evidence="2">Flavin-dependent tryptophan halogenase RebH</fullName>
        <ecNumber evidence="2">1.14.19.9</ecNumber>
    </submittedName>
</protein>
<keyword evidence="3" id="KW-1185">Reference proteome</keyword>
<evidence type="ECO:0000313" key="3">
    <source>
        <dbReference type="Proteomes" id="UP000320176"/>
    </source>
</evidence>
<reference evidence="2 3" key="1">
    <citation type="submission" date="2019-02" db="EMBL/GenBank/DDBJ databases">
        <title>Deep-cultivation of Planctomycetes and their phenomic and genomic characterization uncovers novel biology.</title>
        <authorList>
            <person name="Wiegand S."/>
            <person name="Jogler M."/>
            <person name="Boedeker C."/>
            <person name="Pinto D."/>
            <person name="Vollmers J."/>
            <person name="Rivas-Marin E."/>
            <person name="Kohn T."/>
            <person name="Peeters S.H."/>
            <person name="Heuer A."/>
            <person name="Rast P."/>
            <person name="Oberbeckmann S."/>
            <person name="Bunk B."/>
            <person name="Jeske O."/>
            <person name="Meyerdierks A."/>
            <person name="Storesund J.E."/>
            <person name="Kallscheuer N."/>
            <person name="Luecker S."/>
            <person name="Lage O.M."/>
            <person name="Pohl T."/>
            <person name="Merkel B.J."/>
            <person name="Hornburger P."/>
            <person name="Mueller R.-W."/>
            <person name="Bruemmer F."/>
            <person name="Labrenz M."/>
            <person name="Spormann A.M."/>
            <person name="Op Den Camp H."/>
            <person name="Overmann J."/>
            <person name="Amann R."/>
            <person name="Jetten M.S.M."/>
            <person name="Mascher T."/>
            <person name="Medema M.H."/>
            <person name="Devos D.P."/>
            <person name="Kaster A.-K."/>
            <person name="Ovreas L."/>
            <person name="Rohde M."/>
            <person name="Galperin M.Y."/>
            <person name="Jogler C."/>
        </authorList>
    </citation>
    <scope>NUCLEOTIDE SEQUENCE [LARGE SCALE GENOMIC DNA]</scope>
    <source>
        <strain evidence="2 3">Pla52n</strain>
    </source>
</reference>
<dbReference type="GO" id="GO:0004497">
    <property type="term" value="F:monooxygenase activity"/>
    <property type="evidence" value="ECO:0007669"/>
    <property type="project" value="InterPro"/>
</dbReference>
<evidence type="ECO:0000313" key="2">
    <source>
        <dbReference type="EMBL" id="TWU02119.1"/>
    </source>
</evidence>
<feature type="compositionally biased region" description="Polar residues" evidence="1">
    <location>
        <begin position="301"/>
        <end position="322"/>
    </location>
</feature>
<dbReference type="Gene3D" id="3.50.50.60">
    <property type="entry name" value="FAD/NAD(P)-binding domain"/>
    <property type="match status" value="1"/>
</dbReference>
<dbReference type="InterPro" id="IPR006905">
    <property type="entry name" value="Flavin_halogenase"/>
</dbReference>
<feature type="region of interest" description="Disordered" evidence="1">
    <location>
        <begin position="1"/>
        <end position="21"/>
    </location>
</feature>
<dbReference type="InterPro" id="IPR036188">
    <property type="entry name" value="FAD/NAD-bd_sf"/>
</dbReference>
<proteinExistence type="predicted"/>
<dbReference type="PANTHER" id="PTHR43747:SF4">
    <property type="entry name" value="FLAVIN-DEPENDENT TRYPTOPHAN HALOGENASE"/>
    <property type="match status" value="1"/>
</dbReference>
<gene>
    <name evidence="2" type="primary">rebH_1</name>
    <name evidence="2" type="ORF">Pla52n_31680</name>
</gene>
<dbReference type="EC" id="1.14.19.9" evidence="2"/>
<dbReference type="OrthoDB" id="462203at2"/>
<dbReference type="RefSeq" id="WP_146520503.1">
    <property type="nucleotide sequence ID" value="NZ_CP151726.1"/>
</dbReference>
<accession>A0A5C6AS78</accession>
<organism evidence="2 3">
    <name type="scientific">Stieleria varia</name>
    <dbReference type="NCBI Taxonomy" id="2528005"/>
    <lineage>
        <taxon>Bacteria</taxon>
        <taxon>Pseudomonadati</taxon>
        <taxon>Planctomycetota</taxon>
        <taxon>Planctomycetia</taxon>
        <taxon>Pirellulales</taxon>
        <taxon>Pirellulaceae</taxon>
        <taxon>Stieleria</taxon>
    </lineage>
</organism>
<keyword evidence="2" id="KW-0560">Oxidoreductase</keyword>
<dbReference type="Proteomes" id="UP000320176">
    <property type="component" value="Unassembled WGS sequence"/>
</dbReference>
<feature type="compositionally biased region" description="Polar residues" evidence="1">
    <location>
        <begin position="1"/>
        <end position="10"/>
    </location>
</feature>
<comment type="caution">
    <text evidence="2">The sequence shown here is derived from an EMBL/GenBank/DDBJ whole genome shotgun (WGS) entry which is preliminary data.</text>
</comment>
<dbReference type="InterPro" id="IPR050816">
    <property type="entry name" value="Flavin-dep_Halogenase_NPB"/>
</dbReference>
<dbReference type="EMBL" id="SJPN01000004">
    <property type="protein sequence ID" value="TWU02119.1"/>
    <property type="molecule type" value="Genomic_DNA"/>
</dbReference>
<name>A0A5C6AS78_9BACT</name>
<dbReference type="Pfam" id="PF04820">
    <property type="entry name" value="Trp_halogenase"/>
    <property type="match status" value="2"/>
</dbReference>
<dbReference type="PANTHER" id="PTHR43747">
    <property type="entry name" value="FAD-BINDING PROTEIN"/>
    <property type="match status" value="1"/>
</dbReference>
<evidence type="ECO:0000256" key="1">
    <source>
        <dbReference type="SAM" id="MobiDB-lite"/>
    </source>
</evidence>
<sequence>MEPNSHTTAPPGTPPPDSLQGKSLREMHIAIVGGGTAGWMSAATLRRRLGCRVTLVESSDVASIGVGEATIPAMVDWIENMGIDEDEFLRRCGGTYKLAIRFDDWVTPEHQYWHPFGSCGRIKGHDLIHQWRRGIAEGWIDSNCQYTDFCLQKQLCQSRRSLRPARPSNNPAAMSTNWSDHDYGAVGMPRFDSPIVENYAFHLDAGLLAKFIQSIAVTDGVTHRVGHVCGVQRSENGDITCVEVRDQPAIHADLYIDCSGFASVLIEKSLQSDWTDWSDQLLCDRAVTARQPVDHQDDNVTENSPSSARNSGDSLDSFQQPSDAPFTICTGRTAGWTWRIPLMHATGNGYVYSSNHLSRDEAESEFLRYLSDDVELNSVRFRVGHRRQSWQNNCVAIGLSSGFIEPLESTGIFLIQRALDELVNCLPGSGSITSRPDLFNRRMTDVYEEIRDFVLLHYVLSDRDDTPFWRDARSVRLPDSLDATIQLYEQRGHVELPEHDPVFAEANHHFIFQGAERLPPVNDSASSSLLDRPHAVALMSSILQRHNEINTSLPSNRQLLQSIHIQCPTVYC</sequence>
<dbReference type="AlphaFoldDB" id="A0A5C6AS78"/>
<dbReference type="SUPFAM" id="SSF51905">
    <property type="entry name" value="FAD/NAD(P)-binding domain"/>
    <property type="match status" value="1"/>
</dbReference>